<dbReference type="EMBL" id="FNKQ01000001">
    <property type="protein sequence ID" value="SDQ24160.1"/>
    <property type="molecule type" value="Genomic_DNA"/>
</dbReference>
<evidence type="ECO:0000313" key="2">
    <source>
        <dbReference type="EMBL" id="RDI72899.1"/>
    </source>
</evidence>
<evidence type="ECO:0000313" key="3">
    <source>
        <dbReference type="EMBL" id="SDQ24160.1"/>
    </source>
</evidence>
<accession>A0A1H0Z9V4</accession>
<reference evidence="3" key="1">
    <citation type="submission" date="2016-10" db="EMBL/GenBank/DDBJ databases">
        <authorList>
            <person name="de Groot N.N."/>
        </authorList>
    </citation>
    <scope>NUCLEOTIDE SEQUENCE [LARGE SCALE GENOMIC DNA]</scope>
    <source>
        <strain evidence="3">CGMCC 1.12397</strain>
    </source>
</reference>
<reference evidence="4" key="2">
    <citation type="submission" date="2016-10" db="EMBL/GenBank/DDBJ databases">
        <authorList>
            <person name="Varghese N."/>
            <person name="Submissions S."/>
        </authorList>
    </citation>
    <scope>NUCLEOTIDE SEQUENCE [LARGE SCALE GENOMIC DNA]</scope>
    <source>
        <strain evidence="4">CGMCC 1.12397</strain>
    </source>
</reference>
<evidence type="ECO:0000313" key="4">
    <source>
        <dbReference type="Proteomes" id="UP000199289"/>
    </source>
</evidence>
<dbReference type="RefSeq" id="WP_092534018.1">
    <property type="nucleotide sequence ID" value="NZ_FNKQ01000001.1"/>
</dbReference>
<feature type="compositionally biased region" description="Acidic residues" evidence="1">
    <location>
        <begin position="88"/>
        <end position="97"/>
    </location>
</feature>
<gene>
    <name evidence="2" type="ORF">DWB78_14860</name>
    <name evidence="3" type="ORF">SAMN05216278_1098</name>
</gene>
<dbReference type="AlphaFoldDB" id="A0A1H0Z9V4"/>
<protein>
    <submittedName>
        <fullName evidence="3">Uncharacterized protein</fullName>
    </submittedName>
</protein>
<keyword evidence="5" id="KW-1185">Reference proteome</keyword>
<feature type="region of interest" description="Disordered" evidence="1">
    <location>
        <begin position="76"/>
        <end position="97"/>
    </location>
</feature>
<organism evidence="3 4">
    <name type="scientific">Halopelagius longus</name>
    <dbReference type="NCBI Taxonomy" id="1236180"/>
    <lineage>
        <taxon>Archaea</taxon>
        <taxon>Methanobacteriati</taxon>
        <taxon>Methanobacteriota</taxon>
        <taxon>Stenosarchaea group</taxon>
        <taxon>Halobacteria</taxon>
        <taxon>Halobacteriales</taxon>
        <taxon>Haloferacaceae</taxon>
    </lineage>
</organism>
<dbReference type="Proteomes" id="UP000255421">
    <property type="component" value="Unassembled WGS sequence"/>
</dbReference>
<dbReference type="Proteomes" id="UP000199289">
    <property type="component" value="Unassembled WGS sequence"/>
</dbReference>
<name>A0A1H0Z9V4_9EURY</name>
<dbReference type="EMBL" id="QQST01000001">
    <property type="protein sequence ID" value="RDI72899.1"/>
    <property type="molecule type" value="Genomic_DNA"/>
</dbReference>
<proteinExistence type="predicted"/>
<evidence type="ECO:0000256" key="1">
    <source>
        <dbReference type="SAM" id="MobiDB-lite"/>
    </source>
</evidence>
<reference evidence="2 5" key="3">
    <citation type="submission" date="2018-07" db="EMBL/GenBank/DDBJ databases">
        <title>Genome sequence of extremly halophilic archaeon Halopelagius longus strain BC12-B1.</title>
        <authorList>
            <person name="Zhang X."/>
        </authorList>
    </citation>
    <scope>NUCLEOTIDE SEQUENCE [LARGE SCALE GENOMIC DNA]</scope>
    <source>
        <strain evidence="2 5">BC12-B1</strain>
    </source>
</reference>
<dbReference type="OrthoDB" id="297490at2157"/>
<sequence>MRPADAVRQLEYAVAPTTGTYDYELTHWASAYEEAFADVTERGDLHDVMNVIEQVCEECSEDSRPSPEQVEVVADSVLTSGGRPITDGGDDADASDR</sequence>
<evidence type="ECO:0000313" key="5">
    <source>
        <dbReference type="Proteomes" id="UP000255421"/>
    </source>
</evidence>